<organism evidence="7 8">
    <name type="scientific">Desulfobotulus mexicanus</name>
    <dbReference type="NCBI Taxonomy" id="2586642"/>
    <lineage>
        <taxon>Bacteria</taxon>
        <taxon>Pseudomonadati</taxon>
        <taxon>Thermodesulfobacteriota</taxon>
        <taxon>Desulfobacteria</taxon>
        <taxon>Desulfobacterales</taxon>
        <taxon>Desulfobacteraceae</taxon>
        <taxon>Desulfobotulus</taxon>
    </lineage>
</organism>
<keyword evidence="2" id="KW-1003">Cell membrane</keyword>
<dbReference type="Proteomes" id="UP000321899">
    <property type="component" value="Unassembled WGS sequence"/>
</dbReference>
<evidence type="ECO:0000313" key="8">
    <source>
        <dbReference type="Proteomes" id="UP000321899"/>
    </source>
</evidence>
<feature type="transmembrane region" description="Helical" evidence="6">
    <location>
        <begin position="61"/>
        <end position="78"/>
    </location>
</feature>
<sequence>MIPSSFHSTRAVFKRELKSYFITPVAYVFLVIFLILQAFFTFQVSGLFESGQANLRPFFDWHPWIFLFLIPAVSMGLWSDEQRQGTLELLLTLPLSLTTIILGKFLAAWAFIALALFLTFPVVLTVQYLGTPDLSAIFCAYLGSFFMAGAFLSVGIFTSALTRSQVISFVLALVFCLLFVLAGYPPVMDMLGASVPKSLASFIAGLSFLTHFNTFAMGIFDLRDLVYYLSVIVFMLTANAILLMNRRS</sequence>
<dbReference type="Pfam" id="PF12679">
    <property type="entry name" value="ABC2_membrane_2"/>
    <property type="match status" value="1"/>
</dbReference>
<keyword evidence="3 6" id="KW-0812">Transmembrane</keyword>
<dbReference type="PANTHER" id="PTHR30294:SF29">
    <property type="entry name" value="MULTIDRUG ABC TRANSPORTER PERMEASE YBHS-RELATED"/>
    <property type="match status" value="1"/>
</dbReference>
<comment type="subcellular location">
    <subcellularLocation>
        <location evidence="1">Cell membrane</location>
        <topology evidence="1">Multi-pass membrane protein</topology>
    </subcellularLocation>
</comment>
<evidence type="ECO:0000256" key="6">
    <source>
        <dbReference type="SAM" id="Phobius"/>
    </source>
</evidence>
<dbReference type="EMBL" id="VDMB01000019">
    <property type="protein sequence ID" value="TYT73869.1"/>
    <property type="molecule type" value="Genomic_DNA"/>
</dbReference>
<keyword evidence="5 6" id="KW-0472">Membrane</keyword>
<proteinExistence type="predicted"/>
<dbReference type="AlphaFoldDB" id="A0A5S5MDW2"/>
<feature type="transmembrane region" description="Helical" evidence="6">
    <location>
        <begin position="108"/>
        <end position="129"/>
    </location>
</feature>
<accession>A0A5S5MDW2</accession>
<feature type="transmembrane region" description="Helical" evidence="6">
    <location>
        <begin position="20"/>
        <end position="41"/>
    </location>
</feature>
<dbReference type="PANTHER" id="PTHR30294">
    <property type="entry name" value="MEMBRANE COMPONENT OF ABC TRANSPORTER YHHJ-RELATED"/>
    <property type="match status" value="1"/>
</dbReference>
<gene>
    <name evidence="7" type="ORF">FIM25_13110</name>
</gene>
<name>A0A5S5MDW2_9BACT</name>
<keyword evidence="4 6" id="KW-1133">Transmembrane helix</keyword>
<feature type="transmembrane region" description="Helical" evidence="6">
    <location>
        <begin position="166"/>
        <end position="187"/>
    </location>
</feature>
<dbReference type="GO" id="GO:0140359">
    <property type="term" value="F:ABC-type transporter activity"/>
    <property type="evidence" value="ECO:0007669"/>
    <property type="project" value="InterPro"/>
</dbReference>
<evidence type="ECO:0000313" key="7">
    <source>
        <dbReference type="EMBL" id="TYT73869.1"/>
    </source>
</evidence>
<comment type="caution">
    <text evidence="7">The sequence shown here is derived from an EMBL/GenBank/DDBJ whole genome shotgun (WGS) entry which is preliminary data.</text>
</comment>
<evidence type="ECO:0000256" key="3">
    <source>
        <dbReference type="ARBA" id="ARBA00022692"/>
    </source>
</evidence>
<dbReference type="InterPro" id="IPR051449">
    <property type="entry name" value="ABC-2_transporter_component"/>
</dbReference>
<dbReference type="RefSeq" id="WP_139450092.1">
    <property type="nucleotide sequence ID" value="NZ_VDMB01000019.1"/>
</dbReference>
<feature type="transmembrane region" description="Helical" evidence="6">
    <location>
        <begin position="225"/>
        <end position="244"/>
    </location>
</feature>
<reference evidence="7 8" key="1">
    <citation type="submission" date="2019-06" db="EMBL/GenBank/DDBJ databases">
        <title>Desulfobotulus mexicanus sp. nov., a novel sulfate-reducing bacterium isolated from the sediment of an alkaline crater lake in Mexico.</title>
        <authorList>
            <person name="Hirschler-Rea A."/>
        </authorList>
    </citation>
    <scope>NUCLEOTIDE SEQUENCE [LARGE SCALE GENOMIC DNA]</scope>
    <source>
        <strain evidence="7 8">PAR22N</strain>
    </source>
</reference>
<protein>
    <submittedName>
        <fullName evidence="7">ABC transporter permease subunit</fullName>
    </submittedName>
</protein>
<evidence type="ECO:0000256" key="1">
    <source>
        <dbReference type="ARBA" id="ARBA00004651"/>
    </source>
</evidence>
<evidence type="ECO:0000256" key="4">
    <source>
        <dbReference type="ARBA" id="ARBA00022989"/>
    </source>
</evidence>
<dbReference type="GO" id="GO:0005886">
    <property type="term" value="C:plasma membrane"/>
    <property type="evidence" value="ECO:0007669"/>
    <property type="project" value="UniProtKB-SubCell"/>
</dbReference>
<feature type="transmembrane region" description="Helical" evidence="6">
    <location>
        <begin position="199"/>
        <end position="219"/>
    </location>
</feature>
<dbReference type="OrthoDB" id="9794512at2"/>
<feature type="transmembrane region" description="Helical" evidence="6">
    <location>
        <begin position="136"/>
        <end position="160"/>
    </location>
</feature>
<keyword evidence="8" id="KW-1185">Reference proteome</keyword>
<evidence type="ECO:0000256" key="2">
    <source>
        <dbReference type="ARBA" id="ARBA00022475"/>
    </source>
</evidence>
<evidence type="ECO:0000256" key="5">
    <source>
        <dbReference type="ARBA" id="ARBA00023136"/>
    </source>
</evidence>